<evidence type="ECO:0000313" key="2">
    <source>
        <dbReference type="Proteomes" id="UP000324222"/>
    </source>
</evidence>
<sequence>MPLKGPRTDRYHNSAILSMVRAISPSIPICMYIFSIVKKHCFDLAGSGPISISLQISRDGDCGHLL</sequence>
<accession>A0A5B7KNH9</accession>
<dbReference type="AlphaFoldDB" id="A0A5B7KNH9"/>
<gene>
    <name evidence="1" type="ORF">E2C01_102849</name>
</gene>
<protein>
    <submittedName>
        <fullName evidence="1">Uncharacterized protein</fullName>
    </submittedName>
</protein>
<name>A0A5B7KNH9_PORTR</name>
<evidence type="ECO:0000313" key="1">
    <source>
        <dbReference type="EMBL" id="MPD07008.1"/>
    </source>
</evidence>
<proteinExistence type="predicted"/>
<dbReference type="Proteomes" id="UP000324222">
    <property type="component" value="Unassembled WGS sequence"/>
</dbReference>
<reference evidence="1 2" key="1">
    <citation type="submission" date="2019-05" db="EMBL/GenBank/DDBJ databases">
        <title>Another draft genome of Portunus trituberculatus and its Hox gene families provides insights of decapod evolution.</title>
        <authorList>
            <person name="Jeong J.-H."/>
            <person name="Song I."/>
            <person name="Kim S."/>
            <person name="Choi T."/>
            <person name="Kim D."/>
            <person name="Ryu S."/>
            <person name="Kim W."/>
        </authorList>
    </citation>
    <scope>NUCLEOTIDE SEQUENCE [LARGE SCALE GENOMIC DNA]</scope>
    <source>
        <tissue evidence="1">Muscle</tissue>
    </source>
</reference>
<dbReference type="EMBL" id="VSRR010154265">
    <property type="protein sequence ID" value="MPD07008.1"/>
    <property type="molecule type" value="Genomic_DNA"/>
</dbReference>
<keyword evidence="2" id="KW-1185">Reference proteome</keyword>
<comment type="caution">
    <text evidence="1">The sequence shown here is derived from an EMBL/GenBank/DDBJ whole genome shotgun (WGS) entry which is preliminary data.</text>
</comment>
<organism evidence="1 2">
    <name type="scientific">Portunus trituberculatus</name>
    <name type="common">Swimming crab</name>
    <name type="synonym">Neptunus trituberculatus</name>
    <dbReference type="NCBI Taxonomy" id="210409"/>
    <lineage>
        <taxon>Eukaryota</taxon>
        <taxon>Metazoa</taxon>
        <taxon>Ecdysozoa</taxon>
        <taxon>Arthropoda</taxon>
        <taxon>Crustacea</taxon>
        <taxon>Multicrustacea</taxon>
        <taxon>Malacostraca</taxon>
        <taxon>Eumalacostraca</taxon>
        <taxon>Eucarida</taxon>
        <taxon>Decapoda</taxon>
        <taxon>Pleocyemata</taxon>
        <taxon>Brachyura</taxon>
        <taxon>Eubrachyura</taxon>
        <taxon>Portunoidea</taxon>
        <taxon>Portunidae</taxon>
        <taxon>Portuninae</taxon>
        <taxon>Portunus</taxon>
    </lineage>
</organism>